<evidence type="ECO:0000256" key="10">
    <source>
        <dbReference type="ARBA" id="ARBA00034699"/>
    </source>
</evidence>
<comment type="similarity">
    <text evidence="10">Belongs to the ZAR1 family.</text>
</comment>
<dbReference type="InterPro" id="IPR026775">
    <property type="entry name" value="Zar1"/>
</dbReference>
<evidence type="ECO:0000256" key="7">
    <source>
        <dbReference type="ARBA" id="ARBA00022833"/>
    </source>
</evidence>
<evidence type="ECO:0000256" key="4">
    <source>
        <dbReference type="ARBA" id="ARBA00022723"/>
    </source>
</evidence>
<evidence type="ECO:0000256" key="9">
    <source>
        <dbReference type="ARBA" id="ARBA00022943"/>
    </source>
</evidence>
<accession>A0ABK0LZU3</accession>
<dbReference type="RGD" id="1591034">
    <property type="gene designation" value="Zar1l"/>
</dbReference>
<keyword evidence="9" id="KW-0896">Oogenesis</keyword>
<dbReference type="SMART" id="SM01328">
    <property type="entry name" value="zf-3CxxC"/>
    <property type="match status" value="1"/>
</dbReference>
<evidence type="ECO:0000256" key="1">
    <source>
        <dbReference type="ARBA" id="ARBA00004331"/>
    </source>
</evidence>
<dbReference type="Proteomes" id="UP000002494">
    <property type="component" value="Chromosome 12"/>
</dbReference>
<dbReference type="PANTHER" id="PTHR31054:SF5">
    <property type="entry name" value="PROTEIN ZAR1-LIKE"/>
    <property type="match status" value="1"/>
</dbReference>
<evidence type="ECO:0000256" key="11">
    <source>
        <dbReference type="ARBA" id="ARBA00034786"/>
    </source>
</evidence>
<keyword evidence="6" id="KW-0221">Differentiation</keyword>
<keyword evidence="8" id="KW-0694">RNA-binding</keyword>
<protein>
    <submittedName>
        <fullName evidence="15">Zygote arrest 1-like</fullName>
    </submittedName>
</protein>
<feature type="domain" description="3CxxC-type" evidence="14">
    <location>
        <begin position="196"/>
        <end position="256"/>
    </location>
</feature>
<feature type="region of interest" description="Disordered" evidence="13">
    <location>
        <begin position="104"/>
        <end position="171"/>
    </location>
</feature>
<keyword evidence="4" id="KW-0479">Metal-binding</keyword>
<dbReference type="PANTHER" id="PTHR31054">
    <property type="entry name" value="ZYGOTE ARREST PROTEIN 1-LIKE ISOFORM X1"/>
    <property type="match status" value="1"/>
</dbReference>
<evidence type="ECO:0000313" key="15">
    <source>
        <dbReference type="Ensembl" id="ENSRNOP00000107510.1"/>
    </source>
</evidence>
<dbReference type="GeneTree" id="ENSGT00390000012305"/>
<evidence type="ECO:0000256" key="2">
    <source>
        <dbReference type="ARBA" id="ARBA00022473"/>
    </source>
</evidence>
<evidence type="ECO:0000256" key="3">
    <source>
        <dbReference type="ARBA" id="ARBA00022490"/>
    </source>
</evidence>
<organism evidence="15 16">
    <name type="scientific">Rattus norvegicus</name>
    <name type="common">Rat</name>
    <dbReference type="NCBI Taxonomy" id="10116"/>
    <lineage>
        <taxon>Eukaryota</taxon>
        <taxon>Metazoa</taxon>
        <taxon>Chordata</taxon>
        <taxon>Craniata</taxon>
        <taxon>Vertebrata</taxon>
        <taxon>Euteleostomi</taxon>
        <taxon>Mammalia</taxon>
        <taxon>Eutheria</taxon>
        <taxon>Euarchontoglires</taxon>
        <taxon>Glires</taxon>
        <taxon>Rodentia</taxon>
        <taxon>Myomorpha</taxon>
        <taxon>Muroidea</taxon>
        <taxon>Muridae</taxon>
        <taxon>Murinae</taxon>
        <taxon>Rattus</taxon>
    </lineage>
</organism>
<evidence type="ECO:0000256" key="13">
    <source>
        <dbReference type="SAM" id="MobiDB-lite"/>
    </source>
</evidence>
<evidence type="ECO:0000256" key="8">
    <source>
        <dbReference type="ARBA" id="ARBA00022884"/>
    </source>
</evidence>
<comment type="subunit">
    <text evidence="11">Interacts with YBX2.</text>
</comment>
<sequence>MDRFLRVPRGYGITQPLTYPGPGSHSQQQNWPQNMGAPVFLARPRVPANVSQPCMDPYNRAQLQVVPTQMNPNVSLCLHKANTKDVGIQVSLQVDKSVQCSLGSQTLHSSSLSDRTSSRKPTEAWRAGQRGLIQLPQGGEDKKSPELTGPTEANQLVPPTRSQDDDKQDTLSQLKESGEAYAPSPQDRKSKQFLEPKYGYFHCKDCKTRWESAYVWCITGTNKTCLSSCCSCSQKKRHINLRRPHRQELCGHCKDKKFPCSVFYSFK</sequence>
<name>A0ABK0LZU3_RAT</name>
<evidence type="ECO:0000313" key="16">
    <source>
        <dbReference type="Proteomes" id="UP000002494"/>
    </source>
</evidence>
<keyword evidence="5" id="KW-0863">Zinc-finger</keyword>
<reference evidence="15" key="3">
    <citation type="submission" date="2025-09" db="UniProtKB">
        <authorList>
            <consortium name="Ensembl"/>
        </authorList>
    </citation>
    <scope>IDENTIFICATION</scope>
    <source>
        <strain evidence="15">Brown Norway</strain>
    </source>
</reference>
<reference evidence="15" key="1">
    <citation type="submission" date="2024-01" db="EMBL/GenBank/DDBJ databases">
        <title>GRCr8: a new rat reference genome assembly contstructed from accurate long reads and long range scaffolding.</title>
        <authorList>
            <person name="Doris P.A."/>
            <person name="Kalbfleisch T."/>
            <person name="Li K."/>
            <person name="Howe K."/>
            <person name="Wood J."/>
        </authorList>
    </citation>
    <scope>NUCLEOTIDE SEQUENCE [LARGE SCALE GENOMIC DNA]</scope>
    <source>
        <strain evidence="15">Brown Norway</strain>
    </source>
</reference>
<evidence type="ECO:0000256" key="12">
    <source>
        <dbReference type="ARBA" id="ARBA00049576"/>
    </source>
</evidence>
<proteinExistence type="inferred from homology"/>
<keyword evidence="2" id="KW-0217">Developmental protein</keyword>
<evidence type="ECO:0000256" key="6">
    <source>
        <dbReference type="ARBA" id="ARBA00022782"/>
    </source>
</evidence>
<keyword evidence="7" id="KW-0862">Zinc</keyword>
<reference evidence="15" key="2">
    <citation type="submission" date="2025-08" db="UniProtKB">
        <authorList>
            <consortium name="Ensembl"/>
        </authorList>
    </citation>
    <scope>IDENTIFICATION</scope>
    <source>
        <strain evidence="15">Brown Norway</strain>
    </source>
</reference>
<evidence type="ECO:0000256" key="5">
    <source>
        <dbReference type="ARBA" id="ARBA00022771"/>
    </source>
</evidence>
<dbReference type="Ensembl" id="ENSRNOT00000130391.1">
    <property type="protein sequence ID" value="ENSRNOP00000107510.1"/>
    <property type="gene ID" value="ENSRNOG00000051294.3"/>
</dbReference>
<keyword evidence="16" id="KW-1185">Reference proteome</keyword>
<feature type="compositionally biased region" description="Low complexity" evidence="13">
    <location>
        <begin position="106"/>
        <end position="115"/>
    </location>
</feature>
<comment type="function">
    <text evidence="12">mRNA-binding protein required for maternal mRNA storage, translation and degradation during oocyte maturation. Probably promotes formation of some phase-separated membraneless compartment that stores maternal mRNAs in oocytes: acts by undergoing liquid-liquid phase separation upon binding to maternal mRNAs. Binds to the 3'-UTR of maternal mRNAs, inhibiting their translation.</text>
</comment>
<gene>
    <name evidence="15" type="primary">Zar1l</name>
</gene>
<comment type="subcellular location">
    <subcellularLocation>
        <location evidence="1">Cytoplasm</location>
        <location evidence="1">Cytoplasmic ribonucleoprotein granule</location>
    </subcellularLocation>
</comment>
<keyword evidence="3" id="KW-0963">Cytoplasm</keyword>
<evidence type="ECO:0000259" key="14">
    <source>
        <dbReference type="SMART" id="SM01328"/>
    </source>
</evidence>
<dbReference type="InterPro" id="IPR027377">
    <property type="entry name" value="ZAR1/RTP1-5-like_Znf-3CxxC"/>
</dbReference>